<dbReference type="EMBL" id="MNCJ02000324">
    <property type="protein sequence ID" value="KAF5789983.1"/>
    <property type="molecule type" value="Genomic_DNA"/>
</dbReference>
<reference evidence="1" key="2">
    <citation type="submission" date="2020-06" db="EMBL/GenBank/DDBJ databases">
        <title>Helianthus annuus Genome sequencing and assembly Release 2.</title>
        <authorList>
            <person name="Gouzy J."/>
            <person name="Langlade N."/>
            <person name="Munos S."/>
        </authorList>
    </citation>
    <scope>NUCLEOTIDE SEQUENCE</scope>
    <source>
        <tissue evidence="1">Leaves</tissue>
    </source>
</reference>
<organism evidence="1 2">
    <name type="scientific">Helianthus annuus</name>
    <name type="common">Common sunflower</name>
    <dbReference type="NCBI Taxonomy" id="4232"/>
    <lineage>
        <taxon>Eukaryota</taxon>
        <taxon>Viridiplantae</taxon>
        <taxon>Streptophyta</taxon>
        <taxon>Embryophyta</taxon>
        <taxon>Tracheophyta</taxon>
        <taxon>Spermatophyta</taxon>
        <taxon>Magnoliopsida</taxon>
        <taxon>eudicotyledons</taxon>
        <taxon>Gunneridae</taxon>
        <taxon>Pentapetalae</taxon>
        <taxon>asterids</taxon>
        <taxon>campanulids</taxon>
        <taxon>Asterales</taxon>
        <taxon>Asteraceae</taxon>
        <taxon>Asteroideae</taxon>
        <taxon>Heliantheae alliance</taxon>
        <taxon>Heliantheae</taxon>
        <taxon>Helianthus</taxon>
    </lineage>
</organism>
<protein>
    <submittedName>
        <fullName evidence="1">Uncharacterized protein</fullName>
    </submittedName>
</protein>
<dbReference type="Proteomes" id="UP000215914">
    <property type="component" value="Unassembled WGS sequence"/>
</dbReference>
<gene>
    <name evidence="1" type="ORF">HanXRQr2_Chr09g0377681</name>
</gene>
<evidence type="ECO:0000313" key="1">
    <source>
        <dbReference type="EMBL" id="KAF5789983.1"/>
    </source>
</evidence>
<name>A0A9K3N860_HELAN</name>
<sequence>MQESAKICNASSISIPHSYSDYILKGGDNTSSYFFLNDIRRSRQFP</sequence>
<keyword evidence="2" id="KW-1185">Reference proteome</keyword>
<dbReference type="AlphaFoldDB" id="A0A9K3N860"/>
<proteinExistence type="predicted"/>
<accession>A0A9K3N860</accession>
<reference evidence="1" key="1">
    <citation type="journal article" date="2017" name="Nature">
        <title>The sunflower genome provides insights into oil metabolism, flowering and Asterid evolution.</title>
        <authorList>
            <person name="Badouin H."/>
            <person name="Gouzy J."/>
            <person name="Grassa C.J."/>
            <person name="Murat F."/>
            <person name="Staton S.E."/>
            <person name="Cottret L."/>
            <person name="Lelandais-Briere C."/>
            <person name="Owens G.L."/>
            <person name="Carrere S."/>
            <person name="Mayjonade B."/>
            <person name="Legrand L."/>
            <person name="Gill N."/>
            <person name="Kane N.C."/>
            <person name="Bowers J.E."/>
            <person name="Hubner S."/>
            <person name="Bellec A."/>
            <person name="Berard A."/>
            <person name="Berges H."/>
            <person name="Blanchet N."/>
            <person name="Boniface M.C."/>
            <person name="Brunel D."/>
            <person name="Catrice O."/>
            <person name="Chaidir N."/>
            <person name="Claudel C."/>
            <person name="Donnadieu C."/>
            <person name="Faraut T."/>
            <person name="Fievet G."/>
            <person name="Helmstetter N."/>
            <person name="King M."/>
            <person name="Knapp S.J."/>
            <person name="Lai Z."/>
            <person name="Le Paslier M.C."/>
            <person name="Lippi Y."/>
            <person name="Lorenzon L."/>
            <person name="Mandel J.R."/>
            <person name="Marage G."/>
            <person name="Marchand G."/>
            <person name="Marquand E."/>
            <person name="Bret-Mestries E."/>
            <person name="Morien E."/>
            <person name="Nambeesan S."/>
            <person name="Nguyen T."/>
            <person name="Pegot-Espagnet P."/>
            <person name="Pouilly N."/>
            <person name="Raftis F."/>
            <person name="Sallet E."/>
            <person name="Schiex T."/>
            <person name="Thomas J."/>
            <person name="Vandecasteele C."/>
            <person name="Vares D."/>
            <person name="Vear F."/>
            <person name="Vautrin S."/>
            <person name="Crespi M."/>
            <person name="Mangin B."/>
            <person name="Burke J.M."/>
            <person name="Salse J."/>
            <person name="Munos S."/>
            <person name="Vincourt P."/>
            <person name="Rieseberg L.H."/>
            <person name="Langlade N.B."/>
        </authorList>
    </citation>
    <scope>NUCLEOTIDE SEQUENCE</scope>
    <source>
        <tissue evidence="1">Leaves</tissue>
    </source>
</reference>
<comment type="caution">
    <text evidence="1">The sequence shown here is derived from an EMBL/GenBank/DDBJ whole genome shotgun (WGS) entry which is preliminary data.</text>
</comment>
<evidence type="ECO:0000313" key="2">
    <source>
        <dbReference type="Proteomes" id="UP000215914"/>
    </source>
</evidence>
<dbReference type="Gramene" id="mRNA:HanXRQr2_Chr09g0377681">
    <property type="protein sequence ID" value="mRNA:HanXRQr2_Chr09g0377681"/>
    <property type="gene ID" value="HanXRQr2_Chr09g0377681"/>
</dbReference>